<feature type="compositionally biased region" description="Acidic residues" evidence="5">
    <location>
        <begin position="142"/>
        <end position="160"/>
    </location>
</feature>
<comment type="similarity">
    <text evidence="2">Belongs to the prokaryotic/mitochondrial release factor family.</text>
</comment>
<proteinExistence type="inferred from homology"/>
<dbReference type="EMBL" id="KB822720">
    <property type="protein sequence ID" value="ETN40103.1"/>
    <property type="molecule type" value="Genomic_DNA"/>
</dbReference>
<dbReference type="FunCoup" id="W2RWF6">
    <property type="interactions" value="48"/>
</dbReference>
<keyword evidence="3" id="KW-0809">Transit peptide</keyword>
<dbReference type="GO" id="GO:0003747">
    <property type="term" value="F:translation release factor activity"/>
    <property type="evidence" value="ECO:0007669"/>
    <property type="project" value="InterPro"/>
</dbReference>
<dbReference type="HOGENOM" id="CLU_089470_1_1_1"/>
<gene>
    <name evidence="7" type="ORF">HMPREF1541_04378</name>
</gene>
<feature type="region of interest" description="Disordered" evidence="5">
    <location>
        <begin position="105"/>
        <end position="173"/>
    </location>
</feature>
<dbReference type="FunFam" id="3.30.160.20:FF:000065">
    <property type="entry name" value="Peptidyl-tRNA hydrolase domain protein"/>
    <property type="match status" value="1"/>
</dbReference>
<dbReference type="GO" id="GO:0032543">
    <property type="term" value="P:mitochondrial translation"/>
    <property type="evidence" value="ECO:0007669"/>
    <property type="project" value="UniProtKB-ARBA"/>
</dbReference>
<dbReference type="OrthoDB" id="277888at2759"/>
<keyword evidence="4" id="KW-0496">Mitochondrion</keyword>
<dbReference type="InterPro" id="IPR000352">
    <property type="entry name" value="Pep_chain_release_fac_I"/>
</dbReference>
<dbReference type="PANTHER" id="PTHR46203">
    <property type="entry name" value="PROBABLE PEPTIDE CHAIN RELEASE FACTOR C12ORF65"/>
    <property type="match status" value="1"/>
</dbReference>
<dbReference type="VEuPathDB" id="FungiDB:HMPREF1541_04378"/>
<organism evidence="7 8">
    <name type="scientific">Cyphellophora europaea (strain CBS 101466)</name>
    <name type="common">Phialophora europaea</name>
    <dbReference type="NCBI Taxonomy" id="1220924"/>
    <lineage>
        <taxon>Eukaryota</taxon>
        <taxon>Fungi</taxon>
        <taxon>Dikarya</taxon>
        <taxon>Ascomycota</taxon>
        <taxon>Pezizomycotina</taxon>
        <taxon>Eurotiomycetes</taxon>
        <taxon>Chaetothyriomycetidae</taxon>
        <taxon>Chaetothyriales</taxon>
        <taxon>Cyphellophoraceae</taxon>
        <taxon>Cyphellophora</taxon>
    </lineage>
</organism>
<comment type="subcellular location">
    <subcellularLocation>
        <location evidence="1">Mitochondrion</location>
    </subcellularLocation>
</comment>
<evidence type="ECO:0000259" key="6">
    <source>
        <dbReference type="Pfam" id="PF00472"/>
    </source>
</evidence>
<dbReference type="AlphaFoldDB" id="W2RWF6"/>
<dbReference type="Gene3D" id="3.30.160.20">
    <property type="match status" value="1"/>
</dbReference>
<accession>W2RWF6</accession>
<feature type="domain" description="Prokaryotic-type class I peptide chain release factors" evidence="6">
    <location>
        <begin position="40"/>
        <end position="144"/>
    </location>
</feature>
<reference evidence="7 8" key="1">
    <citation type="submission" date="2013-03" db="EMBL/GenBank/DDBJ databases">
        <title>The Genome Sequence of Phialophora europaea CBS 101466.</title>
        <authorList>
            <consortium name="The Broad Institute Genomics Platform"/>
            <person name="Cuomo C."/>
            <person name="de Hoog S."/>
            <person name="Gorbushina A."/>
            <person name="Walker B."/>
            <person name="Young S.K."/>
            <person name="Zeng Q."/>
            <person name="Gargeya S."/>
            <person name="Fitzgerald M."/>
            <person name="Haas B."/>
            <person name="Abouelleil A."/>
            <person name="Allen A.W."/>
            <person name="Alvarado L."/>
            <person name="Arachchi H.M."/>
            <person name="Berlin A.M."/>
            <person name="Chapman S.B."/>
            <person name="Gainer-Dewar J."/>
            <person name="Goldberg J."/>
            <person name="Griggs A."/>
            <person name="Gujja S."/>
            <person name="Hansen M."/>
            <person name="Howarth C."/>
            <person name="Imamovic A."/>
            <person name="Ireland A."/>
            <person name="Larimer J."/>
            <person name="McCowan C."/>
            <person name="Murphy C."/>
            <person name="Pearson M."/>
            <person name="Poon T.W."/>
            <person name="Priest M."/>
            <person name="Roberts A."/>
            <person name="Saif S."/>
            <person name="Shea T."/>
            <person name="Sisk P."/>
            <person name="Sykes S."/>
            <person name="Wortman J."/>
            <person name="Nusbaum C."/>
            <person name="Birren B."/>
        </authorList>
    </citation>
    <scope>NUCLEOTIDE SEQUENCE [LARGE SCALE GENOMIC DNA]</scope>
    <source>
        <strain evidence="7 8">CBS 101466</strain>
    </source>
</reference>
<sequence>MLPCRLIRVAAGATRRPIDSRQLSTSGQFLKKQDIYPPRIQIPDADIKHSFVLGSGPGGQVINKTASAAQLTHLPTGIVVKSQATRSRTQNYKLARRILADKVDEHLHGKDSRPALKQERKSKKKQSADKKKRRKYRKLDEGMVDSELGEVGEAGDEAALDESSRKNESAVRT</sequence>
<evidence type="ECO:0000313" key="7">
    <source>
        <dbReference type="EMBL" id="ETN40103.1"/>
    </source>
</evidence>
<feature type="compositionally biased region" description="Basic residues" evidence="5">
    <location>
        <begin position="120"/>
        <end position="137"/>
    </location>
</feature>
<dbReference type="GeneID" id="19971717"/>
<evidence type="ECO:0000256" key="2">
    <source>
        <dbReference type="ARBA" id="ARBA00010835"/>
    </source>
</evidence>
<evidence type="ECO:0000256" key="4">
    <source>
        <dbReference type="ARBA" id="ARBA00023128"/>
    </source>
</evidence>
<name>W2RWF6_CYPE1</name>
<dbReference type="eggNOG" id="KOG2726">
    <property type="taxonomic scope" value="Eukaryota"/>
</dbReference>
<feature type="compositionally biased region" description="Basic and acidic residues" evidence="5">
    <location>
        <begin position="105"/>
        <end position="119"/>
    </location>
</feature>
<dbReference type="InParanoid" id="W2RWF6"/>
<evidence type="ECO:0000256" key="5">
    <source>
        <dbReference type="SAM" id="MobiDB-lite"/>
    </source>
</evidence>
<dbReference type="RefSeq" id="XP_008716946.1">
    <property type="nucleotide sequence ID" value="XM_008718724.1"/>
</dbReference>
<feature type="compositionally biased region" description="Basic and acidic residues" evidence="5">
    <location>
        <begin position="162"/>
        <end position="173"/>
    </location>
</feature>
<dbReference type="Proteomes" id="UP000030752">
    <property type="component" value="Unassembled WGS sequence"/>
</dbReference>
<evidence type="ECO:0000313" key="8">
    <source>
        <dbReference type="Proteomes" id="UP000030752"/>
    </source>
</evidence>
<evidence type="ECO:0000256" key="1">
    <source>
        <dbReference type="ARBA" id="ARBA00004173"/>
    </source>
</evidence>
<dbReference type="InterPro" id="IPR045853">
    <property type="entry name" value="Pep_chain_release_fac_I_sf"/>
</dbReference>
<dbReference type="Pfam" id="PF00472">
    <property type="entry name" value="RF-1"/>
    <property type="match status" value="1"/>
</dbReference>
<keyword evidence="8" id="KW-1185">Reference proteome</keyword>
<dbReference type="InterPro" id="IPR052405">
    <property type="entry name" value="Mito_Transl_Release_Factor"/>
</dbReference>
<dbReference type="SUPFAM" id="SSF75620">
    <property type="entry name" value="Release factor"/>
    <property type="match status" value="1"/>
</dbReference>
<protein>
    <recommendedName>
        <fullName evidence="6">Prokaryotic-type class I peptide chain release factors domain-containing protein</fullName>
    </recommendedName>
</protein>
<evidence type="ECO:0000256" key="3">
    <source>
        <dbReference type="ARBA" id="ARBA00022946"/>
    </source>
</evidence>
<dbReference type="PANTHER" id="PTHR46203:SF1">
    <property type="entry name" value="MITOCHONDRIAL TRANSLATION RELEASE FACTOR IN RESCUE"/>
    <property type="match status" value="1"/>
</dbReference>
<dbReference type="STRING" id="1220924.W2RWF6"/>
<dbReference type="GO" id="GO:0005743">
    <property type="term" value="C:mitochondrial inner membrane"/>
    <property type="evidence" value="ECO:0007669"/>
    <property type="project" value="EnsemblFungi"/>
</dbReference>